<dbReference type="AlphaFoldDB" id="A0A9E8A0D7"/>
<dbReference type="SUPFAM" id="SSF64288">
    <property type="entry name" value="Chorismate lyase-like"/>
    <property type="match status" value="1"/>
</dbReference>
<feature type="domain" description="HTH gntR-type" evidence="5">
    <location>
        <begin position="42"/>
        <end position="110"/>
    </location>
</feature>
<dbReference type="Pfam" id="PF00392">
    <property type="entry name" value="GntR"/>
    <property type="match status" value="1"/>
</dbReference>
<organism evidence="6">
    <name type="scientific">Bosea sp. NBC_00436</name>
    <dbReference type="NCBI Taxonomy" id="2969620"/>
    <lineage>
        <taxon>Bacteria</taxon>
        <taxon>Pseudomonadati</taxon>
        <taxon>Pseudomonadota</taxon>
        <taxon>Alphaproteobacteria</taxon>
        <taxon>Hyphomicrobiales</taxon>
        <taxon>Boseaceae</taxon>
        <taxon>Bosea</taxon>
    </lineage>
</organism>
<accession>A0A9E8A0D7</accession>
<evidence type="ECO:0000256" key="1">
    <source>
        <dbReference type="ARBA" id="ARBA00023015"/>
    </source>
</evidence>
<keyword evidence="3" id="KW-0804">Transcription</keyword>
<dbReference type="Pfam" id="PF07702">
    <property type="entry name" value="UTRA"/>
    <property type="match status" value="1"/>
</dbReference>
<gene>
    <name evidence="6" type="ORF">NWE54_16535</name>
</gene>
<evidence type="ECO:0000313" key="6">
    <source>
        <dbReference type="EMBL" id="UZF85430.1"/>
    </source>
</evidence>
<dbReference type="InterPro" id="IPR028978">
    <property type="entry name" value="Chorismate_lyase_/UTRA_dom_sf"/>
</dbReference>
<proteinExistence type="predicted"/>
<evidence type="ECO:0000256" key="3">
    <source>
        <dbReference type="ARBA" id="ARBA00023163"/>
    </source>
</evidence>
<sequence>MSETSPGRGSRRPREAASGTALGAMPAKQQAILQALAGDDPTPRYLRLAGALSRLIESDVFQPGDAVPSERDLAQLTGYARVTVRNAIDELIRSGTLSRRHGSGTFVASRIEQPLSVLASFSTDIENRGGRPGSVWLSKEVARPKPQESMALGLGPGDSVVRLTRVRTADGEPLAIECAVVPASILPSPDLIEMSLYAALAQRGAVPAHGVQRIHAGLATADEAKHLGVPPGSALLRIERRAFLANGKPVEFTVSAYRGDRYDFVATLKGEAMGPQS</sequence>
<dbReference type="InterPro" id="IPR050679">
    <property type="entry name" value="Bact_HTH_transcr_reg"/>
</dbReference>
<evidence type="ECO:0000259" key="5">
    <source>
        <dbReference type="PROSITE" id="PS50949"/>
    </source>
</evidence>
<dbReference type="PANTHER" id="PTHR44846:SF1">
    <property type="entry name" value="MANNOSYL-D-GLYCERATE TRANSPORT_METABOLISM SYSTEM REPRESSOR MNGR-RELATED"/>
    <property type="match status" value="1"/>
</dbReference>
<dbReference type="SUPFAM" id="SSF46785">
    <property type="entry name" value="Winged helix' DNA-binding domain"/>
    <property type="match status" value="1"/>
</dbReference>
<dbReference type="Gene3D" id="3.40.1410.10">
    <property type="entry name" value="Chorismate lyase-like"/>
    <property type="match status" value="1"/>
</dbReference>
<dbReference type="PROSITE" id="PS50949">
    <property type="entry name" value="HTH_GNTR"/>
    <property type="match status" value="1"/>
</dbReference>
<dbReference type="InterPro" id="IPR000524">
    <property type="entry name" value="Tscrpt_reg_HTH_GntR"/>
</dbReference>
<keyword evidence="1" id="KW-0805">Transcription regulation</keyword>
<dbReference type="InterPro" id="IPR036388">
    <property type="entry name" value="WH-like_DNA-bd_sf"/>
</dbReference>
<dbReference type="GO" id="GO:0003677">
    <property type="term" value="F:DNA binding"/>
    <property type="evidence" value="ECO:0007669"/>
    <property type="project" value="UniProtKB-KW"/>
</dbReference>
<feature type="region of interest" description="Disordered" evidence="4">
    <location>
        <begin position="1"/>
        <end position="23"/>
    </location>
</feature>
<dbReference type="SMART" id="SM00345">
    <property type="entry name" value="HTH_GNTR"/>
    <property type="match status" value="1"/>
</dbReference>
<evidence type="ECO:0000256" key="2">
    <source>
        <dbReference type="ARBA" id="ARBA00023125"/>
    </source>
</evidence>
<dbReference type="PANTHER" id="PTHR44846">
    <property type="entry name" value="MANNOSYL-D-GLYCERATE TRANSPORT/METABOLISM SYSTEM REPRESSOR MNGR-RELATED"/>
    <property type="match status" value="1"/>
</dbReference>
<dbReference type="GO" id="GO:0045892">
    <property type="term" value="P:negative regulation of DNA-templated transcription"/>
    <property type="evidence" value="ECO:0007669"/>
    <property type="project" value="TreeGrafter"/>
</dbReference>
<dbReference type="InterPro" id="IPR011663">
    <property type="entry name" value="UTRA"/>
</dbReference>
<dbReference type="InterPro" id="IPR036390">
    <property type="entry name" value="WH_DNA-bd_sf"/>
</dbReference>
<dbReference type="GO" id="GO:0003700">
    <property type="term" value="F:DNA-binding transcription factor activity"/>
    <property type="evidence" value="ECO:0007669"/>
    <property type="project" value="InterPro"/>
</dbReference>
<reference evidence="6" key="1">
    <citation type="submission" date="2022-08" db="EMBL/GenBank/DDBJ databases">
        <title>Complete Genome Sequences of 2 Bosea sp. soil isolates.</title>
        <authorList>
            <person name="Alvarez Arevalo M."/>
            <person name="Sterndorff E.B."/>
            <person name="Faurdal D."/>
            <person name="Joergensen T.S."/>
            <person name="Weber T."/>
        </authorList>
    </citation>
    <scope>NUCLEOTIDE SEQUENCE</scope>
    <source>
        <strain evidence="6">NBC_00436</strain>
    </source>
</reference>
<name>A0A9E8A0D7_9HYPH</name>
<dbReference type="EMBL" id="CP102774">
    <property type="protein sequence ID" value="UZF85430.1"/>
    <property type="molecule type" value="Genomic_DNA"/>
</dbReference>
<dbReference type="Gene3D" id="1.10.10.10">
    <property type="entry name" value="Winged helix-like DNA-binding domain superfamily/Winged helix DNA-binding domain"/>
    <property type="match status" value="1"/>
</dbReference>
<protein>
    <submittedName>
        <fullName evidence="6">GntR family transcriptional regulator</fullName>
    </submittedName>
</protein>
<keyword evidence="2" id="KW-0238">DNA-binding</keyword>
<evidence type="ECO:0000256" key="4">
    <source>
        <dbReference type="SAM" id="MobiDB-lite"/>
    </source>
</evidence>
<dbReference type="CDD" id="cd07377">
    <property type="entry name" value="WHTH_GntR"/>
    <property type="match status" value="1"/>
</dbReference>
<dbReference type="SMART" id="SM00866">
    <property type="entry name" value="UTRA"/>
    <property type="match status" value="1"/>
</dbReference>
<dbReference type="PRINTS" id="PR00035">
    <property type="entry name" value="HTHGNTR"/>
</dbReference>